<reference evidence="11" key="2">
    <citation type="submission" date="2020-09" db="EMBL/GenBank/DDBJ databases">
        <authorList>
            <person name="Sun Q."/>
            <person name="Zhou Y."/>
        </authorList>
    </citation>
    <scope>NUCLEOTIDE SEQUENCE</scope>
    <source>
        <strain evidence="11">CGMCC 1.15794</strain>
    </source>
</reference>
<evidence type="ECO:0000256" key="8">
    <source>
        <dbReference type="ARBA" id="ARBA00023064"/>
    </source>
</evidence>
<dbReference type="AlphaFoldDB" id="A0A917IFS4"/>
<evidence type="ECO:0000256" key="10">
    <source>
        <dbReference type="RuleBase" id="RU363066"/>
    </source>
</evidence>
<comment type="catalytic activity">
    <reaction evidence="9 10">
        <text>D-gluconate + ATP = 6-phospho-D-gluconate + ADP + H(+)</text>
        <dbReference type="Rhea" id="RHEA:19433"/>
        <dbReference type="ChEBI" id="CHEBI:15378"/>
        <dbReference type="ChEBI" id="CHEBI:18391"/>
        <dbReference type="ChEBI" id="CHEBI:30616"/>
        <dbReference type="ChEBI" id="CHEBI:58759"/>
        <dbReference type="ChEBI" id="CHEBI:456216"/>
        <dbReference type="EC" id="2.7.1.12"/>
    </reaction>
</comment>
<comment type="caution">
    <text evidence="11">The sequence shown here is derived from an EMBL/GenBank/DDBJ whole genome shotgun (WGS) entry which is preliminary data.</text>
</comment>
<comment type="similarity">
    <text evidence="2 10">Belongs to the gluconokinase GntK/GntV family.</text>
</comment>
<name>A0A917IFS4_9MICO</name>
<protein>
    <recommendedName>
        <fullName evidence="3 10">Gluconokinase</fullName>
        <ecNumber evidence="3 10">2.7.1.12</ecNumber>
    </recommendedName>
</protein>
<keyword evidence="5 10" id="KW-0547">Nucleotide-binding</keyword>
<evidence type="ECO:0000256" key="7">
    <source>
        <dbReference type="ARBA" id="ARBA00022840"/>
    </source>
</evidence>
<keyword evidence="4 10" id="KW-0808">Transferase</keyword>
<reference evidence="11" key="1">
    <citation type="journal article" date="2014" name="Int. J. Syst. Evol. Microbiol.">
        <title>Complete genome sequence of Corynebacterium casei LMG S-19264T (=DSM 44701T), isolated from a smear-ripened cheese.</title>
        <authorList>
            <consortium name="US DOE Joint Genome Institute (JGI-PGF)"/>
            <person name="Walter F."/>
            <person name="Albersmeier A."/>
            <person name="Kalinowski J."/>
            <person name="Ruckert C."/>
        </authorList>
    </citation>
    <scope>NUCLEOTIDE SEQUENCE</scope>
    <source>
        <strain evidence="11">CGMCC 1.15794</strain>
    </source>
</reference>
<evidence type="ECO:0000256" key="5">
    <source>
        <dbReference type="ARBA" id="ARBA00022741"/>
    </source>
</evidence>
<dbReference type="FunFam" id="3.40.50.300:FF:000522">
    <property type="entry name" value="Gluconokinase"/>
    <property type="match status" value="1"/>
</dbReference>
<evidence type="ECO:0000256" key="6">
    <source>
        <dbReference type="ARBA" id="ARBA00022777"/>
    </source>
</evidence>
<keyword evidence="7 10" id="KW-0067">ATP-binding</keyword>
<organism evidence="11 12">
    <name type="scientific">Microbacterium album</name>
    <dbReference type="NCBI Taxonomy" id="2053191"/>
    <lineage>
        <taxon>Bacteria</taxon>
        <taxon>Bacillati</taxon>
        <taxon>Actinomycetota</taxon>
        <taxon>Actinomycetes</taxon>
        <taxon>Micrococcales</taxon>
        <taxon>Microbacteriaceae</taxon>
        <taxon>Microbacterium</taxon>
    </lineage>
</organism>
<gene>
    <name evidence="11" type="primary">gntK</name>
    <name evidence="11" type="ORF">GCM10010921_14910</name>
</gene>
<dbReference type="GO" id="GO:0005524">
    <property type="term" value="F:ATP binding"/>
    <property type="evidence" value="ECO:0007669"/>
    <property type="project" value="UniProtKB-KW"/>
</dbReference>
<dbReference type="EC" id="2.7.1.12" evidence="3 10"/>
<keyword evidence="12" id="KW-1185">Reference proteome</keyword>
<dbReference type="InterPro" id="IPR027417">
    <property type="entry name" value="P-loop_NTPase"/>
</dbReference>
<dbReference type="GO" id="GO:0046316">
    <property type="term" value="F:gluconokinase activity"/>
    <property type="evidence" value="ECO:0007669"/>
    <property type="project" value="UniProtKB-EC"/>
</dbReference>
<dbReference type="Proteomes" id="UP000657592">
    <property type="component" value="Unassembled WGS sequence"/>
</dbReference>
<evidence type="ECO:0000256" key="9">
    <source>
        <dbReference type="ARBA" id="ARBA00048090"/>
    </source>
</evidence>
<proteinExistence type="inferred from homology"/>
<dbReference type="NCBIfam" id="TIGR01313">
    <property type="entry name" value="therm_gnt_kin"/>
    <property type="match status" value="1"/>
</dbReference>
<evidence type="ECO:0000313" key="12">
    <source>
        <dbReference type="Proteomes" id="UP000657592"/>
    </source>
</evidence>
<keyword evidence="8" id="KW-0311">Gluconate utilization</keyword>
<dbReference type="EMBL" id="BMJY01000004">
    <property type="protein sequence ID" value="GGH41982.1"/>
    <property type="molecule type" value="Genomic_DNA"/>
</dbReference>
<dbReference type="SUPFAM" id="SSF52540">
    <property type="entry name" value="P-loop containing nucleoside triphosphate hydrolases"/>
    <property type="match status" value="1"/>
</dbReference>
<dbReference type="GO" id="GO:0019521">
    <property type="term" value="P:D-gluconate metabolic process"/>
    <property type="evidence" value="ECO:0007669"/>
    <property type="project" value="UniProtKB-KW"/>
</dbReference>
<dbReference type="InterPro" id="IPR006001">
    <property type="entry name" value="Therm_gnt_kin"/>
</dbReference>
<evidence type="ECO:0000256" key="1">
    <source>
        <dbReference type="ARBA" id="ARBA00004761"/>
    </source>
</evidence>
<keyword evidence="6 10" id="KW-0418">Kinase</keyword>
<evidence type="ECO:0000256" key="4">
    <source>
        <dbReference type="ARBA" id="ARBA00022679"/>
    </source>
</evidence>
<dbReference type="Gene3D" id="3.40.50.300">
    <property type="entry name" value="P-loop containing nucleotide triphosphate hydrolases"/>
    <property type="match status" value="1"/>
</dbReference>
<sequence>MQNEPSSGSSCAIVVMGVSGAGKSTVAALLADRVGGLYIDADDLHSDDAKRRMARGLPLADEDRAPWLARVADRMSWAVREGHRPVVACSALRRSHRDALRRACASVLFVHLVGSRELLEARLNERAGHFMPKTLLASQLETLEPLEPDESGFRISIHAPVAEIVEAAARRCAVP</sequence>
<evidence type="ECO:0000256" key="2">
    <source>
        <dbReference type="ARBA" id="ARBA00008420"/>
    </source>
</evidence>
<dbReference type="Pfam" id="PF13671">
    <property type="entry name" value="AAA_33"/>
    <property type="match status" value="1"/>
</dbReference>
<dbReference type="CDD" id="cd02021">
    <property type="entry name" value="GntK"/>
    <property type="match status" value="1"/>
</dbReference>
<accession>A0A917IFS4</accession>
<dbReference type="RefSeq" id="WP_188755628.1">
    <property type="nucleotide sequence ID" value="NZ_BMJY01000004.1"/>
</dbReference>
<dbReference type="GO" id="GO:0005737">
    <property type="term" value="C:cytoplasm"/>
    <property type="evidence" value="ECO:0007669"/>
    <property type="project" value="TreeGrafter"/>
</dbReference>
<evidence type="ECO:0000256" key="3">
    <source>
        <dbReference type="ARBA" id="ARBA00012054"/>
    </source>
</evidence>
<evidence type="ECO:0000313" key="11">
    <source>
        <dbReference type="EMBL" id="GGH41982.1"/>
    </source>
</evidence>
<comment type="pathway">
    <text evidence="1">Carbohydrate acid metabolism.</text>
</comment>
<dbReference type="PANTHER" id="PTHR43442">
    <property type="entry name" value="GLUCONOKINASE-RELATED"/>
    <property type="match status" value="1"/>
</dbReference>
<dbReference type="PANTHER" id="PTHR43442:SF3">
    <property type="entry name" value="GLUCONOKINASE-RELATED"/>
    <property type="match status" value="1"/>
</dbReference>